<keyword evidence="5 10" id="KW-0276">Fatty acid metabolism</keyword>
<dbReference type="GO" id="GO:0034626">
    <property type="term" value="P:fatty acid elongation, polyunsaturated fatty acid"/>
    <property type="evidence" value="ECO:0007669"/>
    <property type="project" value="TreeGrafter"/>
</dbReference>
<accession>A0AAD4PHF0</accession>
<dbReference type="EMBL" id="JAJJHW010003409">
    <property type="protein sequence ID" value="KAH8359634.1"/>
    <property type="molecule type" value="Genomic_DNA"/>
</dbReference>
<dbReference type="GO" id="GO:0042761">
    <property type="term" value="P:very long-chain fatty acid biosynthetic process"/>
    <property type="evidence" value="ECO:0007669"/>
    <property type="project" value="TreeGrafter"/>
</dbReference>
<proteinExistence type="inferred from homology"/>
<keyword evidence="3 10" id="KW-0808">Transferase</keyword>
<keyword evidence="12" id="KW-1185">Reference proteome</keyword>
<evidence type="ECO:0000313" key="11">
    <source>
        <dbReference type="EMBL" id="KAH8359634.1"/>
    </source>
</evidence>
<keyword evidence="6 10" id="KW-1133">Transmembrane helix</keyword>
<gene>
    <name evidence="11" type="ORF">KR093_007955</name>
</gene>
<evidence type="ECO:0000313" key="12">
    <source>
        <dbReference type="Proteomes" id="UP001200034"/>
    </source>
</evidence>
<comment type="caution">
    <text evidence="10">Lacks conserved residue(s) required for the propagation of feature annotation.</text>
</comment>
<dbReference type="Pfam" id="PF01151">
    <property type="entry name" value="ELO"/>
    <property type="match status" value="1"/>
</dbReference>
<evidence type="ECO:0000256" key="1">
    <source>
        <dbReference type="ARBA" id="ARBA00004141"/>
    </source>
</evidence>
<sequence length="276" mass="33066">IELRFNECRFEMSLDIVNIFERPYADPSQMILCCSPWPVLMIISLYLLFVLKLGRMFMAHREAFDLRRVLKVYNLMQVLYNSVLFLWAVYYLIAFRPHNFSCLTVMALDNPLKTTDRMLSYAYYINKFVDLLDTVFIVLRKSYSQISALHLLHHLYMPITGYFIIRFIGFGGHIIVTGVLNLFVHIVMYAYYYFASQNPQMRRNLWWKQYITVLQMVQFVIIFVHCLWTLRQPNCEVPRFIIYMAIFMSAIMFAMFTNFFIHAYILPKRKVAMDKK</sequence>
<dbReference type="GO" id="GO:0034625">
    <property type="term" value="P:fatty acid elongation, monounsaturated fatty acid"/>
    <property type="evidence" value="ECO:0007669"/>
    <property type="project" value="TreeGrafter"/>
</dbReference>
<keyword evidence="2 10" id="KW-0444">Lipid biosynthesis</keyword>
<dbReference type="GO" id="GO:0019367">
    <property type="term" value="P:fatty acid elongation, saturated fatty acid"/>
    <property type="evidence" value="ECO:0007669"/>
    <property type="project" value="TreeGrafter"/>
</dbReference>
<dbReference type="PANTHER" id="PTHR11157">
    <property type="entry name" value="FATTY ACID ACYL TRANSFERASE-RELATED"/>
    <property type="match status" value="1"/>
</dbReference>
<dbReference type="AlphaFoldDB" id="A0AAD4PHF0"/>
<evidence type="ECO:0000256" key="6">
    <source>
        <dbReference type="ARBA" id="ARBA00022989"/>
    </source>
</evidence>
<evidence type="ECO:0000256" key="3">
    <source>
        <dbReference type="ARBA" id="ARBA00022679"/>
    </source>
</evidence>
<feature type="transmembrane region" description="Helical" evidence="10">
    <location>
        <begin position="240"/>
        <end position="266"/>
    </location>
</feature>
<evidence type="ECO:0000256" key="4">
    <source>
        <dbReference type="ARBA" id="ARBA00022692"/>
    </source>
</evidence>
<dbReference type="GO" id="GO:0005789">
    <property type="term" value="C:endoplasmic reticulum membrane"/>
    <property type="evidence" value="ECO:0007669"/>
    <property type="project" value="TreeGrafter"/>
</dbReference>
<feature type="non-terminal residue" evidence="11">
    <location>
        <position position="1"/>
    </location>
</feature>
<organism evidence="11 12">
    <name type="scientific">Drosophila rubida</name>
    <dbReference type="NCBI Taxonomy" id="30044"/>
    <lineage>
        <taxon>Eukaryota</taxon>
        <taxon>Metazoa</taxon>
        <taxon>Ecdysozoa</taxon>
        <taxon>Arthropoda</taxon>
        <taxon>Hexapoda</taxon>
        <taxon>Insecta</taxon>
        <taxon>Pterygota</taxon>
        <taxon>Neoptera</taxon>
        <taxon>Endopterygota</taxon>
        <taxon>Diptera</taxon>
        <taxon>Brachycera</taxon>
        <taxon>Muscomorpha</taxon>
        <taxon>Ephydroidea</taxon>
        <taxon>Drosophilidae</taxon>
        <taxon>Drosophila</taxon>
    </lineage>
</organism>
<comment type="catalytic activity">
    <reaction evidence="10">
        <text>a very-long-chain acyl-CoA + malonyl-CoA + H(+) = a very-long-chain 3-oxoacyl-CoA + CO2 + CoA</text>
        <dbReference type="Rhea" id="RHEA:32727"/>
        <dbReference type="ChEBI" id="CHEBI:15378"/>
        <dbReference type="ChEBI" id="CHEBI:16526"/>
        <dbReference type="ChEBI" id="CHEBI:57287"/>
        <dbReference type="ChEBI" id="CHEBI:57384"/>
        <dbReference type="ChEBI" id="CHEBI:90725"/>
        <dbReference type="ChEBI" id="CHEBI:90736"/>
        <dbReference type="EC" id="2.3.1.199"/>
    </reaction>
</comment>
<evidence type="ECO:0000256" key="8">
    <source>
        <dbReference type="ARBA" id="ARBA00023136"/>
    </source>
</evidence>
<dbReference type="GO" id="GO:0030148">
    <property type="term" value="P:sphingolipid biosynthetic process"/>
    <property type="evidence" value="ECO:0007669"/>
    <property type="project" value="TreeGrafter"/>
</dbReference>
<keyword evidence="9 10" id="KW-0275">Fatty acid biosynthesis</keyword>
<feature type="transmembrane region" description="Helical" evidence="10">
    <location>
        <begin position="206"/>
        <end position="228"/>
    </location>
</feature>
<dbReference type="GO" id="GO:0009922">
    <property type="term" value="F:fatty acid elongase activity"/>
    <property type="evidence" value="ECO:0007669"/>
    <property type="project" value="UniProtKB-EC"/>
</dbReference>
<protein>
    <recommendedName>
        <fullName evidence="10">Elongation of very long chain fatty acids protein</fullName>
        <ecNumber evidence="10">2.3.1.199</ecNumber>
    </recommendedName>
    <alternativeName>
        <fullName evidence="10">Very-long-chain 3-oxoacyl-CoA synthase</fullName>
    </alternativeName>
</protein>
<comment type="similarity">
    <text evidence="10">Belongs to the ELO family.</text>
</comment>
<dbReference type="PANTHER" id="PTHR11157:SF116">
    <property type="entry name" value="ELONGATION OF VERY LONG CHAIN FATTY ACIDS PROTEIN-RELATED"/>
    <property type="match status" value="1"/>
</dbReference>
<evidence type="ECO:0000256" key="2">
    <source>
        <dbReference type="ARBA" id="ARBA00022516"/>
    </source>
</evidence>
<feature type="transmembrane region" description="Helical" evidence="10">
    <location>
        <begin position="72"/>
        <end position="93"/>
    </location>
</feature>
<keyword evidence="4 10" id="KW-0812">Transmembrane</keyword>
<dbReference type="Proteomes" id="UP001200034">
    <property type="component" value="Unassembled WGS sequence"/>
</dbReference>
<evidence type="ECO:0000256" key="9">
    <source>
        <dbReference type="ARBA" id="ARBA00023160"/>
    </source>
</evidence>
<feature type="transmembrane region" description="Helical" evidence="10">
    <location>
        <begin position="29"/>
        <end position="51"/>
    </location>
</feature>
<evidence type="ECO:0000256" key="10">
    <source>
        <dbReference type="RuleBase" id="RU361115"/>
    </source>
</evidence>
<comment type="caution">
    <text evidence="11">The sequence shown here is derived from an EMBL/GenBank/DDBJ whole genome shotgun (WGS) entry which is preliminary data.</text>
</comment>
<evidence type="ECO:0000256" key="7">
    <source>
        <dbReference type="ARBA" id="ARBA00023098"/>
    </source>
</evidence>
<keyword evidence="8 10" id="KW-0472">Membrane</keyword>
<evidence type="ECO:0000256" key="5">
    <source>
        <dbReference type="ARBA" id="ARBA00022832"/>
    </source>
</evidence>
<dbReference type="InterPro" id="IPR002076">
    <property type="entry name" value="ELO_fam"/>
</dbReference>
<dbReference type="EC" id="2.3.1.199" evidence="10"/>
<reference evidence="11" key="1">
    <citation type="journal article" date="2021" name="Mol. Ecol. Resour.">
        <title>Phylogenomic analyses of the genus Drosophila reveals genomic signals of climate adaptation.</title>
        <authorList>
            <person name="Li F."/>
            <person name="Rane R.V."/>
            <person name="Luria V."/>
            <person name="Xiong Z."/>
            <person name="Chen J."/>
            <person name="Li Z."/>
            <person name="Catullo R.A."/>
            <person name="Griffin P.C."/>
            <person name="Schiffer M."/>
            <person name="Pearce S."/>
            <person name="Lee S.F."/>
            <person name="McElroy K."/>
            <person name="Stocker A."/>
            <person name="Shirriffs J."/>
            <person name="Cockerell F."/>
            <person name="Coppin C."/>
            <person name="Sgro C.M."/>
            <person name="Karger A."/>
            <person name="Cain J.W."/>
            <person name="Weber J.A."/>
            <person name="Santpere G."/>
            <person name="Kirschner M.W."/>
            <person name="Hoffmann A.A."/>
            <person name="Oakeshott J.G."/>
            <person name="Zhang G."/>
        </authorList>
    </citation>
    <scope>NUCLEOTIDE SEQUENCE</scope>
    <source>
        <strain evidence="11">BGI-SZ-2011g</strain>
    </source>
</reference>
<comment type="subcellular location">
    <subcellularLocation>
        <location evidence="1">Membrane</location>
        <topology evidence="1">Multi-pass membrane protein</topology>
    </subcellularLocation>
</comment>
<keyword evidence="7 10" id="KW-0443">Lipid metabolism</keyword>
<name>A0AAD4PHF0_9MUSC</name>
<feature type="non-terminal residue" evidence="11">
    <location>
        <position position="276"/>
    </location>
</feature>